<organism evidence="1 2">
    <name type="scientific">Bizionia gelidisalsuginis</name>
    <dbReference type="NCBI Taxonomy" id="291188"/>
    <lineage>
        <taxon>Bacteria</taxon>
        <taxon>Pseudomonadati</taxon>
        <taxon>Bacteroidota</taxon>
        <taxon>Flavobacteriia</taxon>
        <taxon>Flavobacteriales</taxon>
        <taxon>Flavobacteriaceae</taxon>
        <taxon>Bizionia</taxon>
    </lineage>
</organism>
<keyword evidence="2" id="KW-1185">Reference proteome</keyword>
<evidence type="ECO:0000313" key="2">
    <source>
        <dbReference type="Proteomes" id="UP000323621"/>
    </source>
</evidence>
<dbReference type="Proteomes" id="UP000323621">
    <property type="component" value="Unassembled WGS sequence"/>
</dbReference>
<proteinExistence type="predicted"/>
<sequence>MRPIYHIGYVVYFEWNIDYIIETYCANKTPLELECNGKCHLAKHLTSASDTETGDDGIISLAESFFPVYYSMYPAIEFKMPNYFL</sequence>
<comment type="caution">
    <text evidence="1">The sequence shown here is derived from an EMBL/GenBank/DDBJ whole genome shotgun (WGS) entry which is preliminary data.</text>
</comment>
<name>A0ABY3MDZ5_9FLAO</name>
<protein>
    <submittedName>
        <fullName evidence="1">Uncharacterized protein</fullName>
    </submittedName>
</protein>
<dbReference type="RefSeq" id="WP_148380087.1">
    <property type="nucleotide sequence ID" value="NZ_VSKN01000001.1"/>
</dbReference>
<evidence type="ECO:0000313" key="1">
    <source>
        <dbReference type="EMBL" id="TYC17827.1"/>
    </source>
</evidence>
<accession>A0ABY3MDZ5</accession>
<gene>
    <name evidence="1" type="ORF">ES677_00165</name>
</gene>
<dbReference type="EMBL" id="VSKN01000001">
    <property type="protein sequence ID" value="TYC17827.1"/>
    <property type="molecule type" value="Genomic_DNA"/>
</dbReference>
<reference evidence="1 2" key="1">
    <citation type="submission" date="2019-08" db="EMBL/GenBank/DDBJ databases">
        <title>Genomes of Antarctic Bizionia species.</title>
        <authorList>
            <person name="Bowman J.P."/>
        </authorList>
    </citation>
    <scope>NUCLEOTIDE SEQUENCE [LARGE SCALE GENOMIC DNA]</scope>
    <source>
        <strain evidence="1 2">IC164</strain>
    </source>
</reference>